<feature type="signal peptide" evidence="2">
    <location>
        <begin position="1"/>
        <end position="24"/>
    </location>
</feature>
<evidence type="ECO:0000313" key="4">
    <source>
        <dbReference type="Proteomes" id="UP000188273"/>
    </source>
</evidence>
<evidence type="ECO:0000313" key="3">
    <source>
        <dbReference type="EMBL" id="AQQ09540.1"/>
    </source>
</evidence>
<dbReference type="RefSeq" id="WP_227806745.1">
    <property type="nucleotide sequence ID" value="NZ_CP019633.1"/>
</dbReference>
<dbReference type="AlphaFoldDB" id="A0A1Q2HQ98"/>
<dbReference type="Proteomes" id="UP000188273">
    <property type="component" value="Chromosome"/>
</dbReference>
<protein>
    <submittedName>
        <fullName evidence="3">Uncharacterized protein</fullName>
    </submittedName>
</protein>
<evidence type="ECO:0000256" key="2">
    <source>
        <dbReference type="SAM" id="SignalP"/>
    </source>
</evidence>
<accession>A0A1Q2HQ98</accession>
<gene>
    <name evidence="3" type="ORF">L21SP3_01346</name>
</gene>
<organism evidence="3 4">
    <name type="scientific">Sedimentisphaera cyanobacteriorum</name>
    <dbReference type="NCBI Taxonomy" id="1940790"/>
    <lineage>
        <taxon>Bacteria</taxon>
        <taxon>Pseudomonadati</taxon>
        <taxon>Planctomycetota</taxon>
        <taxon>Phycisphaerae</taxon>
        <taxon>Sedimentisphaerales</taxon>
        <taxon>Sedimentisphaeraceae</taxon>
        <taxon>Sedimentisphaera</taxon>
    </lineage>
</organism>
<evidence type="ECO:0000256" key="1">
    <source>
        <dbReference type="SAM" id="MobiDB-lite"/>
    </source>
</evidence>
<name>A0A1Q2HQ98_9BACT</name>
<dbReference type="KEGG" id="pbu:L21SP3_01346"/>
<sequence precursor="true">MNIKMSFILRAFSIAVLLGGLAFAAPPSLPSGLSDEGEKSSGSPSLPSGLGSGSSESSEDSSPSLPSGLAGESDLEKAEESEDDAGSESFFDSGLTGLTGFLEFRSGWRLQNDEHQQDMSIGETRLQLEMEKYWEGITFAVTSDIYYDWAYGGHRVDLERGEGFLDLREANVLFSPADFVDIKAGRQVLTWGTGDLIFINDMFPKDWQSFFSGRDTEYLKAPSDAAKASFYTDIANVDVVYTPRFDSDRYINGERNSYWNGMQTAGEDSLLRTEKPDQWFRDDEWAVRVSKNVQGYELAAYGYWGYWKSPSGQIPATGEFTFNDLNVYGASVRGQVGAGIGNIELGYYDSRDDQDGDDPFAANSQMRYLVGYEQDFPEIANDLTAAVQFYVEQTMRYESYEDSLPAGQEATIDQYRQLLTFRITKLYFNQNLTTSLFTYFSPSDKDVYMRPNIHYKVDDNLAVELGANVFWGDYPYTFFGQFRDNTNIYTAVRYSF</sequence>
<feature type="compositionally biased region" description="Low complexity" evidence="1">
    <location>
        <begin position="40"/>
        <end position="69"/>
    </location>
</feature>
<dbReference type="STRING" id="1940790.L21SP3_01346"/>
<feature type="region of interest" description="Disordered" evidence="1">
    <location>
        <begin position="30"/>
        <end position="91"/>
    </location>
</feature>
<reference evidence="4" key="1">
    <citation type="submission" date="2017-02" db="EMBL/GenBank/DDBJ databases">
        <title>Comparative genomics and description of representatives of a novel lineage of planctomycetes thriving in anoxic sediments.</title>
        <authorList>
            <person name="Spring S."/>
            <person name="Bunk B."/>
            <person name="Sproer C."/>
            <person name="Klenk H.-P."/>
        </authorList>
    </citation>
    <scope>NUCLEOTIDE SEQUENCE [LARGE SCALE GENOMIC DNA]</scope>
    <source>
        <strain evidence="4">L21-RPul-D3</strain>
    </source>
</reference>
<proteinExistence type="predicted"/>
<dbReference type="EMBL" id="CP019633">
    <property type="protein sequence ID" value="AQQ09540.1"/>
    <property type="molecule type" value="Genomic_DNA"/>
</dbReference>
<keyword evidence="4" id="KW-1185">Reference proteome</keyword>
<feature type="chain" id="PRO_5013383685" evidence="2">
    <location>
        <begin position="25"/>
        <end position="496"/>
    </location>
</feature>
<feature type="compositionally biased region" description="Acidic residues" evidence="1">
    <location>
        <begin position="77"/>
        <end position="86"/>
    </location>
</feature>
<keyword evidence="2" id="KW-0732">Signal</keyword>